<accession>A0A4Y2VPX1</accession>
<protein>
    <submittedName>
        <fullName evidence="2">Uncharacterized protein</fullName>
    </submittedName>
</protein>
<evidence type="ECO:0000313" key="3">
    <source>
        <dbReference type="Proteomes" id="UP000499080"/>
    </source>
</evidence>
<sequence>MKLPALIQHERVLRRVFLLSKVVSYHCAMIPALMLLASSVPLFVDVLSPPKRQAGFLRVREVPESPFHLLRNDHQKRSCNAGFRVNEGVDPAGATPIILTRPFVVVFTFHVGFIIDLPAGWRFELKFKWRRRAPPYAVYFCQPTSLVERAGLLASNEAPKRGSIQYLSHV</sequence>
<gene>
    <name evidence="2" type="ORF">AVEN_261413_1</name>
</gene>
<feature type="transmembrane region" description="Helical" evidence="1">
    <location>
        <begin position="23"/>
        <end position="44"/>
    </location>
</feature>
<dbReference type="Proteomes" id="UP000499080">
    <property type="component" value="Unassembled WGS sequence"/>
</dbReference>
<keyword evidence="1" id="KW-1133">Transmembrane helix</keyword>
<keyword evidence="1" id="KW-0812">Transmembrane</keyword>
<evidence type="ECO:0000256" key="1">
    <source>
        <dbReference type="SAM" id="Phobius"/>
    </source>
</evidence>
<name>A0A4Y2VPX1_ARAVE</name>
<proteinExistence type="predicted"/>
<keyword evidence="1" id="KW-0472">Membrane</keyword>
<dbReference type="EMBL" id="BGPR01050180">
    <property type="protein sequence ID" value="GBO27189.1"/>
    <property type="molecule type" value="Genomic_DNA"/>
</dbReference>
<organism evidence="2 3">
    <name type="scientific">Araneus ventricosus</name>
    <name type="common">Orbweaver spider</name>
    <name type="synonym">Epeira ventricosa</name>
    <dbReference type="NCBI Taxonomy" id="182803"/>
    <lineage>
        <taxon>Eukaryota</taxon>
        <taxon>Metazoa</taxon>
        <taxon>Ecdysozoa</taxon>
        <taxon>Arthropoda</taxon>
        <taxon>Chelicerata</taxon>
        <taxon>Arachnida</taxon>
        <taxon>Araneae</taxon>
        <taxon>Araneomorphae</taxon>
        <taxon>Entelegynae</taxon>
        <taxon>Araneoidea</taxon>
        <taxon>Araneidae</taxon>
        <taxon>Araneus</taxon>
    </lineage>
</organism>
<dbReference type="AlphaFoldDB" id="A0A4Y2VPX1"/>
<reference evidence="2 3" key="1">
    <citation type="journal article" date="2019" name="Sci. Rep.">
        <title>Orb-weaving spider Araneus ventricosus genome elucidates the spidroin gene catalogue.</title>
        <authorList>
            <person name="Kono N."/>
            <person name="Nakamura H."/>
            <person name="Ohtoshi R."/>
            <person name="Moran D.A.P."/>
            <person name="Shinohara A."/>
            <person name="Yoshida Y."/>
            <person name="Fujiwara M."/>
            <person name="Mori M."/>
            <person name="Tomita M."/>
            <person name="Arakawa K."/>
        </authorList>
    </citation>
    <scope>NUCLEOTIDE SEQUENCE [LARGE SCALE GENOMIC DNA]</scope>
</reference>
<keyword evidence="3" id="KW-1185">Reference proteome</keyword>
<comment type="caution">
    <text evidence="2">The sequence shown here is derived from an EMBL/GenBank/DDBJ whole genome shotgun (WGS) entry which is preliminary data.</text>
</comment>
<evidence type="ECO:0000313" key="2">
    <source>
        <dbReference type="EMBL" id="GBO27189.1"/>
    </source>
</evidence>
<feature type="transmembrane region" description="Helical" evidence="1">
    <location>
        <begin position="103"/>
        <end position="123"/>
    </location>
</feature>